<dbReference type="SUPFAM" id="SSF55945">
    <property type="entry name" value="TATA-box binding protein-like"/>
    <property type="match status" value="1"/>
</dbReference>
<dbReference type="Gene3D" id="3.30.310.10">
    <property type="entry name" value="TATA-Binding Protein"/>
    <property type="match status" value="2"/>
</dbReference>
<feature type="compositionally biased region" description="Basic and acidic residues" evidence="1">
    <location>
        <begin position="17"/>
        <end position="36"/>
    </location>
</feature>
<reference evidence="2" key="1">
    <citation type="journal article" date="2020" name="Nature">
        <title>Giant virus diversity and host interactions through global metagenomics.</title>
        <authorList>
            <person name="Schulz F."/>
            <person name="Roux S."/>
            <person name="Paez-Espino D."/>
            <person name="Jungbluth S."/>
            <person name="Walsh D.A."/>
            <person name="Denef V.J."/>
            <person name="McMahon K.D."/>
            <person name="Konstantinidis K.T."/>
            <person name="Eloe-Fadrosh E.A."/>
            <person name="Kyrpides N.C."/>
            <person name="Woyke T."/>
        </authorList>
    </citation>
    <scope>NUCLEOTIDE SEQUENCE</scope>
    <source>
        <strain evidence="2">GVMAG-S-ERX556106-38</strain>
    </source>
</reference>
<sequence>MDIDEEWERFVTQDSTPEAKDVVSSSLDEKDTDRVDTPECPKASDIYISTKSKIAYLTESVDLHTTFWKLHVIPYTEARNGIVKKQMKFNSTSQEEVDAISKNLEQENYFTEQILTSVNEPSGVKNWFKDVRKISVGISKKDIVSYRCKQKCAFYNCFVMILRILIDDKSDPENGMFHEFHVKIFNTGKVEIPGIRSDYHLKLVLDNILVHLRPIIGDNLSYQGKCDTVLINSNFNCGFYIKREALFDILKSQYNIQCIYDPCSYPGIQCKFYYDKTKEQQTGVREHVVVDKSSSNIVVISFMIFRTGSILVVGMCEEPVLDEVYIFIKDLLKREFCNIYHSIHDNKITETNDEQDNKNKIKKTKMRKRIVIVDSNVKDE</sequence>
<dbReference type="EMBL" id="MN738833">
    <property type="protein sequence ID" value="QHT38732.1"/>
    <property type="molecule type" value="Genomic_DNA"/>
</dbReference>
<evidence type="ECO:0000256" key="1">
    <source>
        <dbReference type="SAM" id="MobiDB-lite"/>
    </source>
</evidence>
<dbReference type="AlphaFoldDB" id="A0A6C0FBZ0"/>
<evidence type="ECO:0000313" key="2">
    <source>
        <dbReference type="EMBL" id="QHT38732.1"/>
    </source>
</evidence>
<organism evidence="2">
    <name type="scientific">viral metagenome</name>
    <dbReference type="NCBI Taxonomy" id="1070528"/>
    <lineage>
        <taxon>unclassified sequences</taxon>
        <taxon>metagenomes</taxon>
        <taxon>organismal metagenomes</taxon>
    </lineage>
</organism>
<name>A0A6C0FBZ0_9ZZZZ</name>
<proteinExistence type="predicted"/>
<protein>
    <submittedName>
        <fullName evidence="2">Uncharacterized protein</fullName>
    </submittedName>
</protein>
<feature type="region of interest" description="Disordered" evidence="1">
    <location>
        <begin position="1"/>
        <end position="36"/>
    </location>
</feature>
<dbReference type="InterPro" id="IPR012295">
    <property type="entry name" value="TBP_dom_sf"/>
</dbReference>
<accession>A0A6C0FBZ0</accession>